<keyword evidence="2" id="KW-1185">Reference proteome</keyword>
<reference evidence="1" key="1">
    <citation type="journal article" date="2021" name="Open Biol.">
        <title>Shared evolutionary footprints suggest mitochondrial oxidative damage underlies multiple complex I losses in fungi.</title>
        <authorList>
            <person name="Schikora-Tamarit M.A."/>
            <person name="Marcet-Houben M."/>
            <person name="Nosek J."/>
            <person name="Gabaldon T."/>
        </authorList>
    </citation>
    <scope>NUCLEOTIDE SEQUENCE</scope>
    <source>
        <strain evidence="1">CBS6341</strain>
    </source>
</reference>
<accession>A0A9P8PX53</accession>
<protein>
    <recommendedName>
        <fullName evidence="3">Proteasome assembly chaperone 3</fullName>
    </recommendedName>
</protein>
<dbReference type="Gene3D" id="3.30.230.90">
    <property type="match status" value="1"/>
</dbReference>
<dbReference type="InterPro" id="IPR018854">
    <property type="entry name" value="Psome_chaperone_3/4"/>
</dbReference>
<dbReference type="InterPro" id="IPR053720">
    <property type="entry name" value="Psm_Assembly_Chaperone"/>
</dbReference>
<proteinExistence type="predicted"/>
<dbReference type="OrthoDB" id="3980246at2759"/>
<dbReference type="EMBL" id="JAEUBF010000159">
    <property type="protein sequence ID" value="KAH3680147.1"/>
    <property type="molecule type" value="Genomic_DNA"/>
</dbReference>
<dbReference type="Pfam" id="PF10448">
    <property type="entry name" value="POC3_POC4"/>
    <property type="match status" value="1"/>
</dbReference>
<name>A0A9P8PX53_9ASCO</name>
<organism evidence="1 2">
    <name type="scientific">Wickerhamomyces mucosus</name>
    <dbReference type="NCBI Taxonomy" id="1378264"/>
    <lineage>
        <taxon>Eukaryota</taxon>
        <taxon>Fungi</taxon>
        <taxon>Dikarya</taxon>
        <taxon>Ascomycota</taxon>
        <taxon>Saccharomycotina</taxon>
        <taxon>Saccharomycetes</taxon>
        <taxon>Phaffomycetales</taxon>
        <taxon>Wickerhamomycetaceae</taxon>
        <taxon>Wickerhamomyces</taxon>
    </lineage>
</organism>
<sequence length="135" mass="15380">MAPNKFQSNETSDKIDQQNELTVQIVDFADKKVVFIRFDGEIDTTFDVKAPDSRVMFELVSNPEMEDFMVEKQCLIGNNTEVKLSVVINQVAKLLYGRGETRNLVISLSSKIFARDDGKDFDKIIMVLNLLKQLT</sequence>
<evidence type="ECO:0000313" key="1">
    <source>
        <dbReference type="EMBL" id="KAH3680147.1"/>
    </source>
</evidence>
<reference evidence="1" key="2">
    <citation type="submission" date="2021-01" db="EMBL/GenBank/DDBJ databases">
        <authorList>
            <person name="Schikora-Tamarit M.A."/>
        </authorList>
    </citation>
    <scope>NUCLEOTIDE SEQUENCE</scope>
    <source>
        <strain evidence="1">CBS6341</strain>
    </source>
</reference>
<evidence type="ECO:0008006" key="3">
    <source>
        <dbReference type="Google" id="ProtNLM"/>
    </source>
</evidence>
<dbReference type="Proteomes" id="UP000769528">
    <property type="component" value="Unassembled WGS sequence"/>
</dbReference>
<comment type="caution">
    <text evidence="1">The sequence shown here is derived from an EMBL/GenBank/DDBJ whole genome shotgun (WGS) entry which is preliminary data.</text>
</comment>
<evidence type="ECO:0000313" key="2">
    <source>
        <dbReference type="Proteomes" id="UP000769528"/>
    </source>
</evidence>
<gene>
    <name evidence="1" type="ORF">WICMUC_000548</name>
</gene>
<dbReference type="AlphaFoldDB" id="A0A9P8PX53"/>